<dbReference type="AlphaFoldDB" id="A0A169PCY4"/>
<dbReference type="InterPro" id="IPR006015">
    <property type="entry name" value="Universal_stress_UspA"/>
</dbReference>
<feature type="domain" description="UspA" evidence="4">
    <location>
        <begin position="8"/>
        <end position="143"/>
    </location>
</feature>
<evidence type="ECO:0000259" key="4">
    <source>
        <dbReference type="Pfam" id="PF00582"/>
    </source>
</evidence>
<accession>A0A169PCY4</accession>
<evidence type="ECO:0000313" key="6">
    <source>
        <dbReference type="Proteomes" id="UP000217676"/>
    </source>
</evidence>
<keyword evidence="3" id="KW-0067">ATP-binding</keyword>
<comment type="similarity">
    <text evidence="1">Belongs to the universal stress protein A family.</text>
</comment>
<evidence type="ECO:0000313" key="5">
    <source>
        <dbReference type="EMBL" id="BAU87338.1"/>
    </source>
</evidence>
<dbReference type="KEGG" id="slau:SLA_6471"/>
<dbReference type="PANTHER" id="PTHR46268:SF27">
    <property type="entry name" value="UNIVERSAL STRESS PROTEIN RV2623"/>
    <property type="match status" value="1"/>
</dbReference>
<reference evidence="5 6" key="1">
    <citation type="journal article" date="2016" name="Genome Announc.">
        <title>Complete Genome Sequence of Thiostrepton-Producing Streptomyces laurentii ATCC 31255.</title>
        <authorList>
            <person name="Doi K."/>
            <person name="Fujino Y."/>
            <person name="Nagayoshi Y."/>
            <person name="Ohshima T."/>
            <person name="Ogata S."/>
        </authorList>
    </citation>
    <scope>NUCLEOTIDE SEQUENCE [LARGE SCALE GENOMIC DNA]</scope>
    <source>
        <strain evidence="5 6">ATCC 31255</strain>
    </source>
</reference>
<evidence type="ECO:0000256" key="3">
    <source>
        <dbReference type="ARBA" id="ARBA00022840"/>
    </source>
</evidence>
<name>A0A169PCY4_STRLU</name>
<organism evidence="5 6">
    <name type="scientific">Streptomyces laurentii</name>
    <dbReference type="NCBI Taxonomy" id="39478"/>
    <lineage>
        <taxon>Bacteria</taxon>
        <taxon>Bacillati</taxon>
        <taxon>Actinomycetota</taxon>
        <taxon>Actinomycetes</taxon>
        <taxon>Kitasatosporales</taxon>
        <taxon>Streptomycetaceae</taxon>
        <taxon>Streptomyces</taxon>
    </lineage>
</organism>
<protein>
    <recommendedName>
        <fullName evidence="4">UspA domain-containing protein</fullName>
    </recommendedName>
</protein>
<dbReference type="PRINTS" id="PR01438">
    <property type="entry name" value="UNVRSLSTRESS"/>
</dbReference>
<dbReference type="Proteomes" id="UP000217676">
    <property type="component" value="Chromosome"/>
</dbReference>
<dbReference type="SUPFAM" id="SSF52402">
    <property type="entry name" value="Adenine nucleotide alpha hydrolases-like"/>
    <property type="match status" value="2"/>
</dbReference>
<evidence type="ECO:0000256" key="2">
    <source>
        <dbReference type="ARBA" id="ARBA00022741"/>
    </source>
</evidence>
<gene>
    <name evidence="5" type="ORF">SLA_6471</name>
</gene>
<dbReference type="PANTHER" id="PTHR46268">
    <property type="entry name" value="STRESS RESPONSE PROTEIN NHAX"/>
    <property type="match status" value="1"/>
</dbReference>
<dbReference type="Pfam" id="PF00582">
    <property type="entry name" value="Usp"/>
    <property type="match status" value="2"/>
</dbReference>
<feature type="domain" description="UspA" evidence="4">
    <location>
        <begin position="157"/>
        <end position="284"/>
    </location>
</feature>
<dbReference type="CDD" id="cd00293">
    <property type="entry name" value="USP-like"/>
    <property type="match status" value="1"/>
</dbReference>
<evidence type="ECO:0000256" key="1">
    <source>
        <dbReference type="ARBA" id="ARBA00008791"/>
    </source>
</evidence>
<sequence length="286" mass="30017">MTPITERREIVVGVDPDQDGHPALDWAADEALRRRLALRLVVAVPPAHDTQHVDDSPRHTARIAAARDALRTAEDGVRARAPEAEVSAAVVDGVPARVLAALSAEAALVVLGSRRLSRVEEFLSLGSLVVPVTAQARCPVVVVGDAERTVEDPPYLVVGVDGSPSSRAAVALAFEEADVRGCALRAVAVREPSLFARHPGDTALDAERGLLAESTAEGVREHPDVPVTHEVLTGSPVERLADAAEHALAVIVGRRGQGGYSGMHVGSVVHGLLHRAPCPVITVPAR</sequence>
<keyword evidence="2" id="KW-0547">Nucleotide-binding</keyword>
<dbReference type="InterPro" id="IPR006016">
    <property type="entry name" value="UspA"/>
</dbReference>
<dbReference type="Gene3D" id="3.40.50.620">
    <property type="entry name" value="HUPs"/>
    <property type="match status" value="2"/>
</dbReference>
<dbReference type="EMBL" id="AP017424">
    <property type="protein sequence ID" value="BAU87338.1"/>
    <property type="molecule type" value="Genomic_DNA"/>
</dbReference>
<dbReference type="InterPro" id="IPR014729">
    <property type="entry name" value="Rossmann-like_a/b/a_fold"/>
</dbReference>
<dbReference type="GO" id="GO:0005524">
    <property type="term" value="F:ATP binding"/>
    <property type="evidence" value="ECO:0007669"/>
    <property type="project" value="UniProtKB-KW"/>
</dbReference>
<keyword evidence="6" id="KW-1185">Reference proteome</keyword>
<proteinExistence type="inferred from homology"/>
<dbReference type="RefSeq" id="WP_359878696.1">
    <property type="nucleotide sequence ID" value="NZ_JBEYHT010000030.1"/>
</dbReference>